<keyword evidence="3" id="KW-1185">Reference proteome</keyword>
<keyword evidence="2" id="KW-0560">Oxidoreductase</keyword>
<feature type="domain" description="FAD/NAD(P)-binding" evidence="1">
    <location>
        <begin position="4"/>
        <end position="293"/>
    </location>
</feature>
<dbReference type="InterPro" id="IPR023753">
    <property type="entry name" value="FAD/NAD-binding_dom"/>
</dbReference>
<dbReference type="Proteomes" id="UP000542813">
    <property type="component" value="Unassembled WGS sequence"/>
</dbReference>
<evidence type="ECO:0000313" key="2">
    <source>
        <dbReference type="EMBL" id="MBB5788759.1"/>
    </source>
</evidence>
<dbReference type="Pfam" id="PF07992">
    <property type="entry name" value="Pyr_redox_2"/>
    <property type="match status" value="1"/>
</dbReference>
<dbReference type="AlphaFoldDB" id="A0A7W9LM35"/>
<dbReference type="RefSeq" id="WP_184823617.1">
    <property type="nucleotide sequence ID" value="NZ_JACHMM010000001.1"/>
</dbReference>
<dbReference type="SUPFAM" id="SSF51905">
    <property type="entry name" value="FAD/NAD(P)-binding domain"/>
    <property type="match status" value="2"/>
</dbReference>
<sequence length="401" mass="42950">MRKNVLVLGGNFGGLTAALSVKHELHGDVDVRVVSASDHFLFNPSLIWLPFGKRRPQDITFPLAPTFEEHDIDFVHAAATRIDPVNRRVTTTAGTYPYDYLVVATGYRNSMDVVPGLTGTPGAHTITTLEDAIDAGAGWRRFLDDPGPVVVAATQGAGCFGAAYEFLFNVSYQLRRAGLRKQVGLTYVTAEPFLGHFGIGGLPGGEKLLGMFLKKEGITAVTGMALSEVTPGKIALADGDAVDFAYAVIIPPFQGQEVVRTAQGLVDDKGYVPVHDTYQSVAWPDVYAVGIAAAVTVPWTTAVPIGVPKTGFPTEVQARVAASNIASQILGGEPTRHKEFGDIPAVCVMDAGNNGVMILADKMLPPRRAGVLIPGPQSHGAKLLFEKYYLWKSRHGYVRLP</sequence>
<accession>A0A7W9LM35</accession>
<reference evidence="2 3" key="1">
    <citation type="submission" date="2020-08" db="EMBL/GenBank/DDBJ databases">
        <title>Sequencing the genomes of 1000 actinobacteria strains.</title>
        <authorList>
            <person name="Klenk H.-P."/>
        </authorList>
    </citation>
    <scope>NUCLEOTIDE SEQUENCE [LARGE SCALE GENOMIC DNA]</scope>
    <source>
        <strain evidence="2 3">DSM 102122</strain>
    </source>
</reference>
<dbReference type="GO" id="GO:0016491">
    <property type="term" value="F:oxidoreductase activity"/>
    <property type="evidence" value="ECO:0007669"/>
    <property type="project" value="UniProtKB-KW"/>
</dbReference>
<comment type="caution">
    <text evidence="2">The sequence shown here is derived from an EMBL/GenBank/DDBJ whole genome shotgun (WGS) entry which is preliminary data.</text>
</comment>
<evidence type="ECO:0000259" key="1">
    <source>
        <dbReference type="Pfam" id="PF07992"/>
    </source>
</evidence>
<protein>
    <submittedName>
        <fullName evidence="2">Sulfide:quinone oxidoreductase</fullName>
        <ecNumber evidence="2">1.8.5.-</ecNumber>
    </submittedName>
</protein>
<dbReference type="InterPro" id="IPR052541">
    <property type="entry name" value="SQRD"/>
</dbReference>
<dbReference type="InterPro" id="IPR036188">
    <property type="entry name" value="FAD/NAD-bd_sf"/>
</dbReference>
<name>A0A7W9LM35_9ACTN</name>
<gene>
    <name evidence="2" type="ORF">HD601_003334</name>
</gene>
<proteinExistence type="predicted"/>
<dbReference type="PANTHER" id="PTHR43755:SF1">
    <property type="entry name" value="FAD-DEPENDENT PYRIDINE NUCLEOTIDE-DISULPHIDE OXIDOREDUCTASE"/>
    <property type="match status" value="1"/>
</dbReference>
<dbReference type="PANTHER" id="PTHR43755">
    <property type="match status" value="1"/>
</dbReference>
<evidence type="ECO:0000313" key="3">
    <source>
        <dbReference type="Proteomes" id="UP000542813"/>
    </source>
</evidence>
<dbReference type="Gene3D" id="3.50.50.100">
    <property type="match status" value="1"/>
</dbReference>
<dbReference type="EMBL" id="JACHMM010000001">
    <property type="protein sequence ID" value="MBB5788759.1"/>
    <property type="molecule type" value="Genomic_DNA"/>
</dbReference>
<organism evidence="2 3">
    <name type="scientific">Jiangella mangrovi</name>
    <dbReference type="NCBI Taxonomy" id="1524084"/>
    <lineage>
        <taxon>Bacteria</taxon>
        <taxon>Bacillati</taxon>
        <taxon>Actinomycetota</taxon>
        <taxon>Actinomycetes</taxon>
        <taxon>Jiangellales</taxon>
        <taxon>Jiangellaceae</taxon>
        <taxon>Jiangella</taxon>
    </lineage>
</organism>
<dbReference type="EC" id="1.8.5.-" evidence="2"/>